<evidence type="ECO:0000256" key="4">
    <source>
        <dbReference type="ARBA" id="ARBA00004496"/>
    </source>
</evidence>
<evidence type="ECO:0000256" key="18">
    <source>
        <dbReference type="HAMAP-Rule" id="MF_00110"/>
    </source>
</evidence>
<evidence type="ECO:0000256" key="2">
    <source>
        <dbReference type="ARBA" id="ARBA00001911"/>
    </source>
</evidence>
<evidence type="ECO:0000313" key="21">
    <source>
        <dbReference type="EMBL" id="CDQ39808.1"/>
    </source>
</evidence>
<dbReference type="AlphaFoldDB" id="A0A024QB84"/>
<dbReference type="UniPathway" id="UPA00053">
    <property type="reaction ID" value="UER00085"/>
</dbReference>
<evidence type="ECO:0000256" key="13">
    <source>
        <dbReference type="ARBA" id="ARBA00022833"/>
    </source>
</evidence>
<evidence type="ECO:0000256" key="6">
    <source>
        <dbReference type="ARBA" id="ARBA00005412"/>
    </source>
</evidence>
<comment type="cofactor">
    <cofactor evidence="2 18">
        <name>NAD(+)</name>
        <dbReference type="ChEBI" id="CHEBI:57540"/>
    </cofactor>
</comment>
<keyword evidence="13 18" id="KW-0862">Zinc</keyword>
<dbReference type="eggNOG" id="COG0337">
    <property type="taxonomic scope" value="Bacteria"/>
</dbReference>
<dbReference type="EC" id="4.2.3.4" evidence="7 18"/>
<evidence type="ECO:0000256" key="16">
    <source>
        <dbReference type="ARBA" id="ARBA00023239"/>
    </source>
</evidence>
<gene>
    <name evidence="18 21" type="primary">aroB</name>
    <name evidence="21" type="ORF">BN990_02122</name>
</gene>
<evidence type="ECO:0000256" key="1">
    <source>
        <dbReference type="ARBA" id="ARBA00001393"/>
    </source>
</evidence>
<accession>A0A024QB84</accession>
<feature type="binding site" evidence="18">
    <location>
        <begin position="128"/>
        <end position="129"/>
    </location>
    <ligand>
        <name>NAD(+)</name>
        <dbReference type="ChEBI" id="CHEBI:57540"/>
    </ligand>
</feature>
<dbReference type="InterPro" id="IPR030960">
    <property type="entry name" value="DHQS/DOIS_N"/>
</dbReference>
<feature type="binding site" evidence="18">
    <location>
        <position position="149"/>
    </location>
    <ligand>
        <name>NAD(+)</name>
        <dbReference type="ChEBI" id="CHEBI:57540"/>
    </ligand>
</feature>
<evidence type="ECO:0000256" key="8">
    <source>
        <dbReference type="ARBA" id="ARBA00017684"/>
    </source>
</evidence>
<dbReference type="GO" id="GO:0003856">
    <property type="term" value="F:3-dehydroquinate synthase activity"/>
    <property type="evidence" value="ECO:0007669"/>
    <property type="project" value="UniProtKB-UniRule"/>
</dbReference>
<dbReference type="HAMAP" id="MF_00110">
    <property type="entry name" value="DHQ_synthase"/>
    <property type="match status" value="1"/>
</dbReference>
<feature type="domain" description="3-dehydroquinate synthase C-terminal" evidence="20">
    <location>
        <begin position="179"/>
        <end position="319"/>
    </location>
</feature>
<dbReference type="InterPro" id="IPR016037">
    <property type="entry name" value="DHQ_synth_AroB"/>
</dbReference>
<dbReference type="RefSeq" id="WP_306465021.1">
    <property type="nucleotide sequence ID" value="NZ_BNER01000002.1"/>
</dbReference>
<keyword evidence="22" id="KW-1185">Reference proteome</keyword>
<keyword evidence="9 18" id="KW-0963">Cytoplasm</keyword>
<reference evidence="21 22" key="1">
    <citation type="submission" date="2014-03" db="EMBL/GenBank/DDBJ databases">
        <authorList>
            <person name="Urmite Genomes U."/>
        </authorList>
    </citation>
    <scope>NUCLEOTIDE SEQUENCE [LARGE SCALE GENOMIC DNA]</scope>
    <source>
        <strain evidence="21 22">Vm-5</strain>
    </source>
</reference>
<protein>
    <recommendedName>
        <fullName evidence="8 18">3-dehydroquinate synthase</fullName>
        <shortName evidence="18">DHQS</shortName>
        <ecNumber evidence="7 18">4.2.3.4</ecNumber>
    </recommendedName>
</protein>
<proteinExistence type="inferred from homology"/>
<keyword evidence="11 18" id="KW-0479">Metal-binding</keyword>
<dbReference type="GO" id="GO:0009073">
    <property type="term" value="P:aromatic amino acid family biosynthetic process"/>
    <property type="evidence" value="ECO:0007669"/>
    <property type="project" value="UniProtKB-KW"/>
</dbReference>
<evidence type="ECO:0000256" key="17">
    <source>
        <dbReference type="ARBA" id="ARBA00023285"/>
    </source>
</evidence>
<keyword evidence="12 18" id="KW-0547">Nucleotide-binding</keyword>
<dbReference type="GO" id="GO:0005737">
    <property type="term" value="C:cytoplasm"/>
    <property type="evidence" value="ECO:0007669"/>
    <property type="project" value="UniProtKB-SubCell"/>
</dbReference>
<comment type="function">
    <text evidence="18">Catalyzes the conversion of 3-deoxy-D-arabino-heptulosonate 7-phosphate (DAHP) to dehydroquinate (DHQ).</text>
</comment>
<evidence type="ECO:0000256" key="10">
    <source>
        <dbReference type="ARBA" id="ARBA00022605"/>
    </source>
</evidence>
<dbReference type="STRING" id="1462526.BN990_02122"/>
<dbReference type="NCBIfam" id="TIGR01357">
    <property type="entry name" value="aroB"/>
    <property type="match status" value="1"/>
</dbReference>
<dbReference type="GO" id="GO:0046872">
    <property type="term" value="F:metal ion binding"/>
    <property type="evidence" value="ECO:0007669"/>
    <property type="project" value="UniProtKB-KW"/>
</dbReference>
<dbReference type="Gene3D" id="3.40.50.1970">
    <property type="match status" value="1"/>
</dbReference>
<comment type="cofactor">
    <cofactor evidence="3">
        <name>Zn(2+)</name>
        <dbReference type="ChEBI" id="CHEBI:29105"/>
    </cofactor>
</comment>
<comment type="subcellular location">
    <subcellularLocation>
        <location evidence="4 18">Cytoplasm</location>
    </subcellularLocation>
</comment>
<feature type="binding site" evidence="18">
    <location>
        <begin position="104"/>
        <end position="108"/>
    </location>
    <ligand>
        <name>NAD(+)</name>
        <dbReference type="ChEBI" id="CHEBI:57540"/>
    </ligand>
</feature>
<keyword evidence="16 18" id="KW-0456">Lyase</keyword>
<comment type="caution">
    <text evidence="18">Lacks conserved residue(s) required for the propagation of feature annotation.</text>
</comment>
<name>A0A024QB84_9BACI</name>
<feature type="domain" description="3-dehydroquinate synthase N-terminal" evidence="19">
    <location>
        <begin position="67"/>
        <end position="177"/>
    </location>
</feature>
<evidence type="ECO:0000256" key="9">
    <source>
        <dbReference type="ARBA" id="ARBA00022490"/>
    </source>
</evidence>
<comment type="pathway">
    <text evidence="5 18">Metabolic intermediate biosynthesis; chorismate biosynthesis; chorismate from D-erythrose 4-phosphate and phosphoenolpyruvate: step 2/7.</text>
</comment>
<keyword evidence="10 18" id="KW-0028">Amino-acid biosynthesis</keyword>
<feature type="binding site" evidence="18">
    <location>
        <position position="182"/>
    </location>
    <ligand>
        <name>Zn(2+)</name>
        <dbReference type="ChEBI" id="CHEBI:29105"/>
    </ligand>
</feature>
<evidence type="ECO:0000256" key="14">
    <source>
        <dbReference type="ARBA" id="ARBA00023027"/>
    </source>
</evidence>
<dbReference type="InterPro" id="IPR030963">
    <property type="entry name" value="DHQ_synth_fam"/>
</dbReference>
<dbReference type="Pfam" id="PF24621">
    <property type="entry name" value="DHQS_C"/>
    <property type="match status" value="1"/>
</dbReference>
<dbReference type="CDD" id="cd08195">
    <property type="entry name" value="DHQS"/>
    <property type="match status" value="1"/>
</dbReference>
<dbReference type="Pfam" id="PF01761">
    <property type="entry name" value="DHQ_synthase"/>
    <property type="match status" value="1"/>
</dbReference>
<evidence type="ECO:0000259" key="19">
    <source>
        <dbReference type="Pfam" id="PF01761"/>
    </source>
</evidence>
<organism evidence="21 22">
    <name type="scientific">Virgibacillus massiliensis</name>
    <dbReference type="NCBI Taxonomy" id="1462526"/>
    <lineage>
        <taxon>Bacteria</taxon>
        <taxon>Bacillati</taxon>
        <taxon>Bacillota</taxon>
        <taxon>Bacilli</taxon>
        <taxon>Bacillales</taxon>
        <taxon>Bacillaceae</taxon>
        <taxon>Virgibacillus</taxon>
    </lineage>
</organism>
<evidence type="ECO:0000256" key="15">
    <source>
        <dbReference type="ARBA" id="ARBA00023141"/>
    </source>
</evidence>
<dbReference type="PANTHER" id="PTHR43622">
    <property type="entry name" value="3-DEHYDROQUINATE SYNTHASE"/>
    <property type="match status" value="1"/>
</dbReference>
<dbReference type="FunFam" id="3.40.50.1970:FF:000007">
    <property type="entry name" value="Pentafunctional AROM polypeptide"/>
    <property type="match status" value="1"/>
</dbReference>
<dbReference type="GO" id="GO:0009423">
    <property type="term" value="P:chorismate biosynthetic process"/>
    <property type="evidence" value="ECO:0007669"/>
    <property type="project" value="UniProtKB-UniRule"/>
</dbReference>
<evidence type="ECO:0000256" key="12">
    <source>
        <dbReference type="ARBA" id="ARBA00022741"/>
    </source>
</evidence>
<dbReference type="InterPro" id="IPR050071">
    <property type="entry name" value="Dehydroquinate_synthase"/>
</dbReference>
<evidence type="ECO:0000259" key="20">
    <source>
        <dbReference type="Pfam" id="PF24621"/>
    </source>
</evidence>
<comment type="cofactor">
    <cofactor evidence="18">
        <name>Co(2+)</name>
        <dbReference type="ChEBI" id="CHEBI:48828"/>
    </cofactor>
    <cofactor evidence="18">
        <name>Zn(2+)</name>
        <dbReference type="ChEBI" id="CHEBI:29105"/>
    </cofactor>
    <text evidence="18">Binds 1 divalent metal cation per subunit. Can use either Co(2+) or Zn(2+).</text>
</comment>
<comment type="catalytic activity">
    <reaction evidence="1 18">
        <text>7-phospho-2-dehydro-3-deoxy-D-arabino-heptonate = 3-dehydroquinate + phosphate</text>
        <dbReference type="Rhea" id="RHEA:21968"/>
        <dbReference type="ChEBI" id="CHEBI:32364"/>
        <dbReference type="ChEBI" id="CHEBI:43474"/>
        <dbReference type="ChEBI" id="CHEBI:58394"/>
        <dbReference type="EC" id="4.2.3.4"/>
    </reaction>
</comment>
<sequence>MKVDEIVVNSSSHSYRIMIGNGIRSQISTFVTKAYSSIFIVTDEHIADLYLSDIQSGLTHEYVYTSILPAGEKTKCIEYYYQLQTEAIKYGLDRNSLIIALGGGVIGDLAGFVASTFMRGIDYIQVPTTILAHDSSVGGKVAINHRLGKNLIGSFYPPQAVIYDVETLQSLSEQEIRSGYAELIKEALISDELTFRAMLKTDLTSLSAEELQEHLRMGIKVKASIVEADEKESGIRKFLNLGHTLGHALEAELGYGSLTHGEAVAIGLLFSFHISESILSTHLPYDQLHEWFKKNNFPLIIQTEDIQSLMMKMKKDKKNVSKMIQMVLLQDIGEPTLRTVTDKDMERHLNSFIGKLVTK</sequence>
<dbReference type="GO" id="GO:0008652">
    <property type="term" value="P:amino acid biosynthetic process"/>
    <property type="evidence" value="ECO:0007669"/>
    <property type="project" value="UniProtKB-KW"/>
</dbReference>
<keyword evidence="15 18" id="KW-0057">Aromatic amino acid biosynthesis</keyword>
<dbReference type="Proteomes" id="UP000028875">
    <property type="component" value="Unassembled WGS sequence"/>
</dbReference>
<dbReference type="PANTHER" id="PTHR43622:SF7">
    <property type="entry name" value="3-DEHYDROQUINATE SYNTHASE, CHLOROPLASTIC"/>
    <property type="match status" value="1"/>
</dbReference>
<keyword evidence="14 18" id="KW-0520">NAD</keyword>
<evidence type="ECO:0000256" key="11">
    <source>
        <dbReference type="ARBA" id="ARBA00022723"/>
    </source>
</evidence>
<dbReference type="Gene3D" id="1.20.1090.10">
    <property type="entry name" value="Dehydroquinate synthase-like - alpha domain"/>
    <property type="match status" value="1"/>
</dbReference>
<evidence type="ECO:0000256" key="3">
    <source>
        <dbReference type="ARBA" id="ARBA00001947"/>
    </source>
</evidence>
<feature type="binding site" evidence="18">
    <location>
        <position position="243"/>
    </location>
    <ligand>
        <name>Zn(2+)</name>
        <dbReference type="ChEBI" id="CHEBI:29105"/>
    </ligand>
</feature>
<evidence type="ECO:0000256" key="7">
    <source>
        <dbReference type="ARBA" id="ARBA00013031"/>
    </source>
</evidence>
<comment type="caution">
    <text evidence="21">The sequence shown here is derived from an EMBL/GenBank/DDBJ whole genome shotgun (WGS) entry which is preliminary data.</text>
</comment>
<dbReference type="PIRSF" id="PIRSF001455">
    <property type="entry name" value="DHQ_synth"/>
    <property type="match status" value="1"/>
</dbReference>
<keyword evidence="17 18" id="KW-0170">Cobalt</keyword>
<comment type="similarity">
    <text evidence="6 18">Belongs to the sugar phosphate cyclases superfamily. Dehydroquinate synthase family.</text>
</comment>
<feature type="binding site" evidence="18">
    <location>
        <position position="140"/>
    </location>
    <ligand>
        <name>NAD(+)</name>
        <dbReference type="ChEBI" id="CHEBI:57540"/>
    </ligand>
</feature>
<dbReference type="GO" id="GO:0000166">
    <property type="term" value="F:nucleotide binding"/>
    <property type="evidence" value="ECO:0007669"/>
    <property type="project" value="UniProtKB-KW"/>
</dbReference>
<evidence type="ECO:0000313" key="22">
    <source>
        <dbReference type="Proteomes" id="UP000028875"/>
    </source>
</evidence>
<dbReference type="SUPFAM" id="SSF56796">
    <property type="entry name" value="Dehydroquinate synthase-like"/>
    <property type="match status" value="1"/>
</dbReference>
<reference evidence="22" key="2">
    <citation type="submission" date="2014-05" db="EMBL/GenBank/DDBJ databases">
        <title>Draft genome sequence of Virgibacillus massiliensis Vm-5.</title>
        <authorList>
            <person name="Khelaifia S."/>
            <person name="Croce O."/>
            <person name="Lagier J.C."/>
            <person name="Raoult D."/>
        </authorList>
    </citation>
    <scope>NUCLEOTIDE SEQUENCE [LARGE SCALE GENOMIC DNA]</scope>
    <source>
        <strain evidence="22">Vm-5</strain>
    </source>
</reference>
<feature type="binding site" evidence="18">
    <location>
        <position position="260"/>
    </location>
    <ligand>
        <name>Zn(2+)</name>
        <dbReference type="ChEBI" id="CHEBI:29105"/>
    </ligand>
</feature>
<dbReference type="EMBL" id="CCDP010000001">
    <property type="protein sequence ID" value="CDQ39808.1"/>
    <property type="molecule type" value="Genomic_DNA"/>
</dbReference>
<evidence type="ECO:0000256" key="5">
    <source>
        <dbReference type="ARBA" id="ARBA00004661"/>
    </source>
</evidence>
<dbReference type="InterPro" id="IPR056179">
    <property type="entry name" value="DHQS_C"/>
</dbReference>